<evidence type="ECO:0000313" key="1">
    <source>
        <dbReference type="EMBL" id="CAG2202537.1"/>
    </source>
</evidence>
<gene>
    <name evidence="1" type="ORF">MEDL_17212</name>
</gene>
<evidence type="ECO:0000313" key="2">
    <source>
        <dbReference type="Proteomes" id="UP000683360"/>
    </source>
</evidence>
<sequence>MRIKNKRRILQCLFLGSLTYIVYTNCKSAGSDGSDYSKTRELYIYQYIKQDGFIDSVHGDFKPEIDVYCIRTIEKFRTANGTFVIPPDAELELLPNNVIDCLYHSTVDDYENEQSVDHIYKINVHRHKPSTMNGKQIYTSQKRNHNIGGQTITIDAWSDAVKHGSNGHDILIIDVDQLTERIVDHVINSGVLNFIQQLSIRTSYGDPMSGIDYLAALKQLRKIFEAGFRIYWSRPEWSCIISGNKDRTSCVYIDMVYHKCRVSSSYDFTDQHFNNHGHLKIPEDMMLRKLNNLEMLDLYTRYLTSTQIHCKEVIRIGHMTDGGWNVLS</sequence>
<organism evidence="1 2">
    <name type="scientific">Mytilus edulis</name>
    <name type="common">Blue mussel</name>
    <dbReference type="NCBI Taxonomy" id="6550"/>
    <lineage>
        <taxon>Eukaryota</taxon>
        <taxon>Metazoa</taxon>
        <taxon>Spiralia</taxon>
        <taxon>Lophotrochozoa</taxon>
        <taxon>Mollusca</taxon>
        <taxon>Bivalvia</taxon>
        <taxon>Autobranchia</taxon>
        <taxon>Pteriomorphia</taxon>
        <taxon>Mytilida</taxon>
        <taxon>Mytiloidea</taxon>
        <taxon>Mytilidae</taxon>
        <taxon>Mytilinae</taxon>
        <taxon>Mytilus</taxon>
    </lineage>
</organism>
<accession>A0A8S3R3P4</accession>
<comment type="caution">
    <text evidence="1">The sequence shown here is derived from an EMBL/GenBank/DDBJ whole genome shotgun (WGS) entry which is preliminary data.</text>
</comment>
<keyword evidence="2" id="KW-1185">Reference proteome</keyword>
<reference evidence="1" key="1">
    <citation type="submission" date="2021-03" db="EMBL/GenBank/DDBJ databases">
        <authorList>
            <person name="Bekaert M."/>
        </authorList>
    </citation>
    <scope>NUCLEOTIDE SEQUENCE</scope>
</reference>
<dbReference type="AlphaFoldDB" id="A0A8S3R3P4"/>
<protein>
    <submittedName>
        <fullName evidence="1">Uncharacterized protein</fullName>
    </submittedName>
</protein>
<dbReference type="EMBL" id="CAJPWZ010000892">
    <property type="protein sequence ID" value="CAG2202537.1"/>
    <property type="molecule type" value="Genomic_DNA"/>
</dbReference>
<dbReference type="Proteomes" id="UP000683360">
    <property type="component" value="Unassembled WGS sequence"/>
</dbReference>
<name>A0A8S3R3P4_MYTED</name>
<proteinExistence type="predicted"/>